<dbReference type="PROSITE" id="PS50297">
    <property type="entry name" value="ANK_REP_REGION"/>
    <property type="match status" value="1"/>
</dbReference>
<keyword evidence="1" id="KW-0677">Repeat</keyword>
<evidence type="ECO:0000256" key="2">
    <source>
        <dbReference type="PROSITE-ProRule" id="PRU00023"/>
    </source>
</evidence>
<dbReference type="STRING" id="342668.A0A1B8GL20"/>
<dbReference type="Pfam" id="PF00069">
    <property type="entry name" value="Pkinase"/>
    <property type="match status" value="1"/>
</dbReference>
<dbReference type="PROSITE" id="PS50088">
    <property type="entry name" value="ANK_REPEAT"/>
    <property type="match status" value="1"/>
</dbReference>
<feature type="domain" description="Protein kinase" evidence="3">
    <location>
        <begin position="610"/>
        <end position="875"/>
    </location>
</feature>
<dbReference type="InterPro" id="IPR008271">
    <property type="entry name" value="Ser/Thr_kinase_AS"/>
</dbReference>
<dbReference type="SUPFAM" id="SSF56112">
    <property type="entry name" value="Protein kinase-like (PK-like)"/>
    <property type="match status" value="1"/>
</dbReference>
<dbReference type="InterPro" id="IPR000719">
    <property type="entry name" value="Prot_kinase_dom"/>
</dbReference>
<dbReference type="InterPro" id="IPR036770">
    <property type="entry name" value="Ankyrin_rpt-contain_sf"/>
</dbReference>
<dbReference type="SMART" id="SM00248">
    <property type="entry name" value="ANK"/>
    <property type="match status" value="2"/>
</dbReference>
<protein>
    <recommendedName>
        <fullName evidence="3">Protein kinase domain-containing protein</fullName>
    </recommendedName>
</protein>
<name>A0A1B8GL20_9PEZI</name>
<dbReference type="SMART" id="SM00220">
    <property type="entry name" value="S_TKc"/>
    <property type="match status" value="1"/>
</dbReference>
<dbReference type="Pfam" id="PF12796">
    <property type="entry name" value="Ank_2"/>
    <property type="match status" value="1"/>
</dbReference>
<keyword evidence="5" id="KW-1185">Reference proteome</keyword>
<dbReference type="Gene3D" id="1.25.40.20">
    <property type="entry name" value="Ankyrin repeat-containing domain"/>
    <property type="match status" value="1"/>
</dbReference>
<dbReference type="Pfam" id="PF24883">
    <property type="entry name" value="NPHP3_N"/>
    <property type="match status" value="1"/>
</dbReference>
<dbReference type="Gene3D" id="3.40.50.300">
    <property type="entry name" value="P-loop containing nucleotide triphosphate hydrolases"/>
    <property type="match status" value="1"/>
</dbReference>
<dbReference type="EMBL" id="KV460228">
    <property type="protein sequence ID" value="OBT96478.2"/>
    <property type="molecule type" value="Genomic_DNA"/>
</dbReference>
<dbReference type="PROSITE" id="PS50011">
    <property type="entry name" value="PROTEIN_KINASE_DOM"/>
    <property type="match status" value="1"/>
</dbReference>
<dbReference type="RefSeq" id="XP_059319690.1">
    <property type="nucleotide sequence ID" value="XM_059463722.1"/>
</dbReference>
<dbReference type="PANTHER" id="PTHR10039:SF16">
    <property type="entry name" value="GPI INOSITOL-DEACYLASE"/>
    <property type="match status" value="1"/>
</dbReference>
<dbReference type="InterPro" id="IPR011009">
    <property type="entry name" value="Kinase-like_dom_sf"/>
</dbReference>
<evidence type="ECO:0000256" key="1">
    <source>
        <dbReference type="ARBA" id="ARBA00022737"/>
    </source>
</evidence>
<dbReference type="InterPro" id="IPR056884">
    <property type="entry name" value="NPHP3-like_N"/>
</dbReference>
<feature type="repeat" description="ANK" evidence="2">
    <location>
        <begin position="522"/>
        <end position="548"/>
    </location>
</feature>
<dbReference type="SUPFAM" id="SSF52540">
    <property type="entry name" value="P-loop containing nucleoside triphosphate hydrolases"/>
    <property type="match status" value="1"/>
</dbReference>
<dbReference type="Gene3D" id="1.10.510.10">
    <property type="entry name" value="Transferase(Phosphotransferase) domain 1"/>
    <property type="match status" value="1"/>
</dbReference>
<gene>
    <name evidence="4" type="ORF">VE01_05656</name>
</gene>
<reference evidence="5" key="2">
    <citation type="journal article" date="2018" name="Nat. Commun.">
        <title>Extreme sensitivity to ultraviolet light in the fungal pathogen causing white-nose syndrome of bats.</title>
        <authorList>
            <person name="Palmer J.M."/>
            <person name="Drees K.P."/>
            <person name="Foster J.T."/>
            <person name="Lindner D.L."/>
        </authorList>
    </citation>
    <scope>NUCLEOTIDE SEQUENCE [LARGE SCALE GENOMIC DNA]</scope>
    <source>
        <strain evidence="5">UAMH 10579</strain>
    </source>
</reference>
<dbReference type="Proteomes" id="UP000091956">
    <property type="component" value="Unassembled WGS sequence"/>
</dbReference>
<proteinExistence type="predicted"/>
<dbReference type="InterPro" id="IPR027417">
    <property type="entry name" value="P-loop_NTPase"/>
</dbReference>
<organism evidence="4 5">
    <name type="scientific">Pseudogymnoascus verrucosus</name>
    <dbReference type="NCBI Taxonomy" id="342668"/>
    <lineage>
        <taxon>Eukaryota</taxon>
        <taxon>Fungi</taxon>
        <taxon>Dikarya</taxon>
        <taxon>Ascomycota</taxon>
        <taxon>Pezizomycotina</taxon>
        <taxon>Leotiomycetes</taxon>
        <taxon>Thelebolales</taxon>
        <taxon>Thelebolaceae</taxon>
        <taxon>Pseudogymnoascus</taxon>
    </lineage>
</organism>
<dbReference type="GO" id="GO:0005524">
    <property type="term" value="F:ATP binding"/>
    <property type="evidence" value="ECO:0007669"/>
    <property type="project" value="InterPro"/>
</dbReference>
<dbReference type="PANTHER" id="PTHR10039">
    <property type="entry name" value="AMELOGENIN"/>
    <property type="match status" value="1"/>
</dbReference>
<evidence type="ECO:0000313" key="4">
    <source>
        <dbReference type="EMBL" id="OBT96478.2"/>
    </source>
</evidence>
<sequence>MDISHLPKFLELNHQLQEEAHVSASVNIVESASCWLFEHPEYQAWSTGKNTAFLLAGSPGTGKTVLCSTVIDALRDEHRSSESATAVLYYYFKMNDLRRATDESLFSSMLFQLCHQLGVVPTELRVLGDVANGEQPQFELLFRAFAVAVRKFSKVFIVIDAVDECSDIRRLIATLESMLDWKLDGLHLFLSAQPLPSIYNLKRKHHLHCVITADGNHQDILSLITARVSEQLDWPDTTKEHVIRMVGDRAHGSFVWATLVFAELKRFHKLQQVESALYTLPQGLADLYKTYVDGSLQRSADTEKVLVWVGYTRRPLRIDEVSEVVAINVAVDPIVSAKKQLFQGEDVLNICPELLHTTTIQTADESYQGVSLAHFTIRTYMDVELSHWNPHFEIAHACLRYLCLLDSADALSSSDYRLRFPLADYAARFWYYHVEQASISHENLDRLLPVVTEFFHGPGGLYIQNWVRLFDPDRPWISKINVSNRPPSVSTPLYYISCLGLTSLARKLLEIGKSDIDDTGGTHGTALQAAAYHGHLPIVELLLEYRADPLIRCGLHGTALQAAKFVRHTKIADLLRARMQELNTDEVGLDGDILDLPRHIVLNGSESDPYEFRRELGSGNMGYVDMVESLASGSICARKTMRIPAARRQQFADVVLIMEQLKHAHIVEILGSYSRSPNSFILMKPVAEWDLKKYMNNEGGAVADPASLVQWLGCLAHGLAYIHGNQVKHKDIKPSNLLVHGNNILYTDFDLAHVFQSPGDVTRGPTGHTAPYSAPEVADGGDRTLTTDVFSLGCVYVEMLTVIAGKKVWDIFQKSPEEPGYSYRGLNEVKAVEWLQQLSFGDKETECGEVVKLTKRMISQVRPDAVSLSDDLAFLACSSCFS</sequence>
<evidence type="ECO:0000259" key="3">
    <source>
        <dbReference type="PROSITE" id="PS50011"/>
    </source>
</evidence>
<evidence type="ECO:0000313" key="5">
    <source>
        <dbReference type="Proteomes" id="UP000091956"/>
    </source>
</evidence>
<keyword evidence="2" id="KW-0040">ANK repeat</keyword>
<dbReference type="CDD" id="cd00180">
    <property type="entry name" value="PKc"/>
    <property type="match status" value="1"/>
</dbReference>
<accession>A0A1B8GL20</accession>
<dbReference type="AlphaFoldDB" id="A0A1B8GL20"/>
<dbReference type="InterPro" id="IPR002110">
    <property type="entry name" value="Ankyrin_rpt"/>
</dbReference>
<dbReference type="PROSITE" id="PS00108">
    <property type="entry name" value="PROTEIN_KINASE_ST"/>
    <property type="match status" value="1"/>
</dbReference>
<dbReference type="GO" id="GO:0004672">
    <property type="term" value="F:protein kinase activity"/>
    <property type="evidence" value="ECO:0007669"/>
    <property type="project" value="InterPro"/>
</dbReference>
<dbReference type="GeneID" id="28839042"/>
<reference evidence="4 5" key="1">
    <citation type="submission" date="2016-03" db="EMBL/GenBank/DDBJ databases">
        <title>Comparative genomics of Pseudogymnoascus destructans, the fungus causing white-nose syndrome of bats.</title>
        <authorList>
            <person name="Palmer J.M."/>
            <person name="Drees K.P."/>
            <person name="Foster J.T."/>
            <person name="Lindner D.L."/>
        </authorList>
    </citation>
    <scope>NUCLEOTIDE SEQUENCE [LARGE SCALE GENOMIC DNA]</scope>
    <source>
        <strain evidence="4 5">UAMH 10579</strain>
    </source>
</reference>
<dbReference type="SUPFAM" id="SSF48403">
    <property type="entry name" value="Ankyrin repeat"/>
    <property type="match status" value="1"/>
</dbReference>